<dbReference type="NCBIfam" id="TIGR02532">
    <property type="entry name" value="IV_pilin_GFxxxE"/>
    <property type="match status" value="1"/>
</dbReference>
<sequence length="193" mass="20686">MFKSNRSEGFSLIEVLVAIVIISIGILGLVAMQGRTIQYTQDSAQRNTAAMLADDLIELIRSNRDGVVASNGLLRGTSNYYKAASASFPASGVADCRTASGCTPDDMATDHLNLWAQQVRNSLPVDNSTLAEFVICRDSTPGSAACDNLGSAIKIQIAWLSRNSECAPNTPCTNAGEVDNANSREFYRISFEP</sequence>
<keyword evidence="1" id="KW-0812">Transmembrane</keyword>
<dbReference type="EMBL" id="FMZQ01000010">
    <property type="protein sequence ID" value="SDD08606.1"/>
    <property type="molecule type" value="Genomic_DNA"/>
</dbReference>
<protein>
    <submittedName>
        <fullName evidence="3">Type IV pilus assembly protein PilV</fullName>
    </submittedName>
</protein>
<dbReference type="InterPro" id="IPR054402">
    <property type="entry name" value="Tt1218-like_dom"/>
</dbReference>
<evidence type="ECO:0000259" key="2">
    <source>
        <dbReference type="Pfam" id="PF22150"/>
    </source>
</evidence>
<evidence type="ECO:0000313" key="4">
    <source>
        <dbReference type="Proteomes" id="UP000199467"/>
    </source>
</evidence>
<evidence type="ECO:0000313" key="3">
    <source>
        <dbReference type="EMBL" id="SDD08606.1"/>
    </source>
</evidence>
<dbReference type="RefSeq" id="WP_244155380.1">
    <property type="nucleotide sequence ID" value="NZ_FMZQ01000010.1"/>
</dbReference>
<evidence type="ECO:0000256" key="1">
    <source>
        <dbReference type="SAM" id="Phobius"/>
    </source>
</evidence>
<accession>A0A1G6RXE8</accession>
<organism evidence="3 4">
    <name type="scientific">Ectopseudomonas chengduensis</name>
    <dbReference type="NCBI Taxonomy" id="489632"/>
    <lineage>
        <taxon>Bacteria</taxon>
        <taxon>Pseudomonadati</taxon>
        <taxon>Pseudomonadota</taxon>
        <taxon>Gammaproteobacteria</taxon>
        <taxon>Pseudomonadales</taxon>
        <taxon>Pseudomonadaceae</taxon>
        <taxon>Ectopseudomonas</taxon>
    </lineage>
</organism>
<feature type="domain" description="Type IV pilin Tt1218-like" evidence="2">
    <location>
        <begin position="31"/>
        <end position="109"/>
    </location>
</feature>
<proteinExistence type="predicted"/>
<dbReference type="AlphaFoldDB" id="A0A1G6RXE8"/>
<dbReference type="Pfam" id="PF22150">
    <property type="entry name" value="Tt1218-like"/>
    <property type="match status" value="1"/>
</dbReference>
<reference evidence="4" key="1">
    <citation type="submission" date="2016-10" db="EMBL/GenBank/DDBJ databases">
        <authorList>
            <person name="Varghese N."/>
            <person name="Submissions S."/>
        </authorList>
    </citation>
    <scope>NUCLEOTIDE SEQUENCE [LARGE SCALE GENOMIC DNA]</scope>
    <source>
        <strain evidence="4">DSM 26382</strain>
    </source>
</reference>
<dbReference type="InterPro" id="IPR012902">
    <property type="entry name" value="N_methyl_site"/>
</dbReference>
<dbReference type="Proteomes" id="UP000199467">
    <property type="component" value="Unassembled WGS sequence"/>
</dbReference>
<keyword evidence="4" id="KW-1185">Reference proteome</keyword>
<keyword evidence="1" id="KW-0472">Membrane</keyword>
<dbReference type="NCBIfam" id="TIGR02523">
    <property type="entry name" value="type_IV_pilV"/>
    <property type="match status" value="1"/>
</dbReference>
<dbReference type="Pfam" id="PF07963">
    <property type="entry name" value="N_methyl"/>
    <property type="match status" value="1"/>
</dbReference>
<keyword evidence="1" id="KW-1133">Transmembrane helix</keyword>
<feature type="transmembrane region" description="Helical" evidence="1">
    <location>
        <begin position="12"/>
        <end position="32"/>
    </location>
</feature>
<name>A0A1G6RXE8_9GAMM</name>
<dbReference type="InterPro" id="IPR013362">
    <property type="entry name" value="Pilus_4_PilV"/>
</dbReference>
<gene>
    <name evidence="3" type="ORF">SAMN05216576_110153</name>
</gene>